<dbReference type="CDD" id="cd00118">
    <property type="entry name" value="LysM"/>
    <property type="match status" value="1"/>
</dbReference>
<keyword evidence="4" id="KW-1185">Reference proteome</keyword>
<dbReference type="InterPro" id="IPR036779">
    <property type="entry name" value="LysM_dom_sf"/>
</dbReference>
<dbReference type="PROSITE" id="PS51782">
    <property type="entry name" value="LYSM"/>
    <property type="match status" value="1"/>
</dbReference>
<feature type="domain" description="LysM" evidence="2">
    <location>
        <begin position="62"/>
        <end position="113"/>
    </location>
</feature>
<dbReference type="SUPFAM" id="SSF54106">
    <property type="entry name" value="LysM domain"/>
    <property type="match status" value="1"/>
</dbReference>
<keyword evidence="1" id="KW-0812">Transmembrane</keyword>
<evidence type="ECO:0000313" key="4">
    <source>
        <dbReference type="Proteomes" id="UP000018227"/>
    </source>
</evidence>
<sequence length="117" mass="13863">MRRRDYQKSSNVRKNTTKKRTKRLRTGFIFSFYLVTMLFTYILSSSDNFVKADSEIKTVYVDSRVVKQGETLWSIAKSYNSVYYRNTKEYVEAIKECNNLYNDEIYAGTSLIIPYTK</sequence>
<evidence type="ECO:0000259" key="2">
    <source>
        <dbReference type="PROSITE" id="PS51782"/>
    </source>
</evidence>
<feature type="transmembrane region" description="Helical" evidence="1">
    <location>
        <begin position="24"/>
        <end position="43"/>
    </location>
</feature>
<dbReference type="InterPro" id="IPR018392">
    <property type="entry name" value="LysM"/>
</dbReference>
<dbReference type="EMBL" id="ACIL03000003">
    <property type="protein sequence ID" value="ESL04522.1"/>
    <property type="molecule type" value="Genomic_DNA"/>
</dbReference>
<dbReference type="SMART" id="SM00257">
    <property type="entry name" value="LysM"/>
    <property type="match status" value="1"/>
</dbReference>
<evidence type="ECO:0000313" key="3">
    <source>
        <dbReference type="EMBL" id="ESL04522.1"/>
    </source>
</evidence>
<keyword evidence="1" id="KW-0472">Membrane</keyword>
<dbReference type="RefSeq" id="WP_023353140.1">
    <property type="nucleotide sequence ID" value="NZ_KI535366.1"/>
</dbReference>
<proteinExistence type="predicted"/>
<dbReference type="AlphaFoldDB" id="V2Y8T4"/>
<keyword evidence="1" id="KW-1133">Transmembrane helix</keyword>
<name>V2Y8T4_9FIRM</name>
<gene>
    <name evidence="3" type="ORF">GCWU0000282_000236</name>
</gene>
<protein>
    <submittedName>
        <fullName evidence="3">LysM domain protein</fullName>
    </submittedName>
</protein>
<organism evidence="3 4">
    <name type="scientific">Catonella morbi ATCC 51271</name>
    <dbReference type="NCBI Taxonomy" id="592026"/>
    <lineage>
        <taxon>Bacteria</taxon>
        <taxon>Bacillati</taxon>
        <taxon>Bacillota</taxon>
        <taxon>Clostridia</taxon>
        <taxon>Lachnospirales</taxon>
        <taxon>Lachnospiraceae</taxon>
        <taxon>Catonella</taxon>
    </lineage>
</organism>
<comment type="caution">
    <text evidence="3">The sequence shown here is derived from an EMBL/GenBank/DDBJ whole genome shotgun (WGS) entry which is preliminary data.</text>
</comment>
<accession>V2Y8T4</accession>
<reference evidence="3 4" key="1">
    <citation type="submission" date="2013-06" db="EMBL/GenBank/DDBJ databases">
        <authorList>
            <person name="Weinstock G."/>
            <person name="Sodergren E."/>
            <person name="Clifton S."/>
            <person name="Fulton L."/>
            <person name="Fulton B."/>
            <person name="Courtney L."/>
            <person name="Fronick C."/>
            <person name="Harrison M."/>
            <person name="Strong C."/>
            <person name="Farmer C."/>
            <person name="Delahaunty K."/>
            <person name="Markovic C."/>
            <person name="Hall O."/>
            <person name="Minx P."/>
            <person name="Tomlinson C."/>
            <person name="Mitreva M."/>
            <person name="Nelson J."/>
            <person name="Hou S."/>
            <person name="Wollam A."/>
            <person name="Pepin K.H."/>
            <person name="Johnson M."/>
            <person name="Bhonagiri V."/>
            <person name="Nash W.E."/>
            <person name="Warren W."/>
            <person name="Chinwalla A."/>
            <person name="Mardis E.R."/>
            <person name="Wilson R.K."/>
        </authorList>
    </citation>
    <scope>NUCLEOTIDE SEQUENCE [LARGE SCALE GENOMIC DNA]</scope>
    <source>
        <strain evidence="3 4">ATCC 51271</strain>
    </source>
</reference>
<dbReference type="HOGENOM" id="CLU_136034_1_1_9"/>
<dbReference type="Pfam" id="PF01476">
    <property type="entry name" value="LysM"/>
    <property type="match status" value="1"/>
</dbReference>
<dbReference type="Proteomes" id="UP000018227">
    <property type="component" value="Unassembled WGS sequence"/>
</dbReference>
<dbReference type="OrthoDB" id="1716479at2"/>
<dbReference type="Gene3D" id="3.10.350.10">
    <property type="entry name" value="LysM domain"/>
    <property type="match status" value="1"/>
</dbReference>
<evidence type="ECO:0000256" key="1">
    <source>
        <dbReference type="SAM" id="Phobius"/>
    </source>
</evidence>